<dbReference type="EMBL" id="JACGCM010002332">
    <property type="protein sequence ID" value="KAF6141023.1"/>
    <property type="molecule type" value="Genomic_DNA"/>
</dbReference>
<keyword evidence="4" id="KW-1185">Reference proteome</keyword>
<comment type="caution">
    <text evidence="3">The sequence shown here is derived from an EMBL/GenBank/DDBJ whole genome shotgun (WGS) entry which is preliminary data.</text>
</comment>
<evidence type="ECO:0000313" key="4">
    <source>
        <dbReference type="Proteomes" id="UP000541444"/>
    </source>
</evidence>
<protein>
    <submittedName>
        <fullName evidence="3">Uncharacterized protein</fullName>
    </submittedName>
</protein>
<feature type="coiled-coil region" evidence="1">
    <location>
        <begin position="426"/>
        <end position="453"/>
    </location>
</feature>
<dbReference type="AlphaFoldDB" id="A0A7J7LEG6"/>
<organism evidence="3 4">
    <name type="scientific">Kingdonia uniflora</name>
    <dbReference type="NCBI Taxonomy" id="39325"/>
    <lineage>
        <taxon>Eukaryota</taxon>
        <taxon>Viridiplantae</taxon>
        <taxon>Streptophyta</taxon>
        <taxon>Embryophyta</taxon>
        <taxon>Tracheophyta</taxon>
        <taxon>Spermatophyta</taxon>
        <taxon>Magnoliopsida</taxon>
        <taxon>Ranunculales</taxon>
        <taxon>Circaeasteraceae</taxon>
        <taxon>Kingdonia</taxon>
    </lineage>
</organism>
<evidence type="ECO:0000256" key="1">
    <source>
        <dbReference type="SAM" id="Coils"/>
    </source>
</evidence>
<proteinExistence type="predicted"/>
<feature type="compositionally biased region" description="Basic and acidic residues" evidence="2">
    <location>
        <begin position="381"/>
        <end position="390"/>
    </location>
</feature>
<name>A0A7J7LEG6_9MAGN</name>
<feature type="coiled-coil region" evidence="1">
    <location>
        <begin position="707"/>
        <end position="748"/>
    </location>
</feature>
<feature type="region of interest" description="Disordered" evidence="2">
    <location>
        <begin position="90"/>
        <end position="110"/>
    </location>
</feature>
<accession>A0A7J7LEG6</accession>
<feature type="region of interest" description="Disordered" evidence="2">
    <location>
        <begin position="359"/>
        <end position="390"/>
    </location>
</feature>
<evidence type="ECO:0000256" key="2">
    <source>
        <dbReference type="SAM" id="MobiDB-lite"/>
    </source>
</evidence>
<evidence type="ECO:0000313" key="3">
    <source>
        <dbReference type="EMBL" id="KAF6141023.1"/>
    </source>
</evidence>
<gene>
    <name evidence="3" type="ORF">GIB67_006468</name>
</gene>
<feature type="compositionally biased region" description="Basic residues" evidence="2">
    <location>
        <begin position="91"/>
        <end position="100"/>
    </location>
</feature>
<sequence length="824" mass="94627">MSVGRLGNDMEIGRKTMLKNEGSCNDGKVVLLKRYNAPNMESGKDASVLESRTVRMRRNKCQPLVREKINSAYSSPIKCFSTSKNLENTQRARRKIRGSNKKLSEGDQRLKRAKDTESRRWLYNSVVRERLDAAADSYSDTEEYFDGDVRSDLLEGFLCYLSQLEYGLSIPLSNLAKDIMNAIGACPVQLNENMWEVITVCDHLNEKWDKEGKVSRITPEDVLQFYGVKNYKAIMGPYFSASTPRHRFIDLNSAGRTWNDNVIWVKGNCLQRDDEEPLYLQFRTVKQSVKSKLERKESLLDKVMEEETKLEFVLEWHGLSRKKRVDSRSKSSAQPNPVMSSKIVLKYPKKRMLKEFLASGTTRSGEAAKEKRRRVKPSIESGEKVAEGRSTAVDDSKEVEERTRLAVLHGEEDTIRMVTRFIKEIWLGIEEEKTELKKENIELEKELARSRTDALMEVRQLKASHAVTIGQLQVEPKANPDEMVKERDRLGPYLMVKGYSKEEVDAIKADTYVEEEDEEEAEAVRIVDGLDGVSRQTVLDSQGDDAEIPEDNSEKALREMSLRIKDLEAGLARERKTFKALLSAQAELHVELDSSRSYEGDILMCNWEFAEQFDRMREASENREDQYVKAHFKLVEVTRAAFGQTLHVEEKDAKIGKGLKELVEITERVEKLQTRVDVLVVKGKQANAAQYSIQTLERSEERFLFDLQNCRNELEKMRQKFIKKDNELRVAQENLSASEAAAEHLQIALPTKDMDSKKYNEGRIRGLKSDVSHLLGHTKKGNVNLRECQQMLDVVLIGEKVLEEEIKVKESLMKRKEELLKDED</sequence>
<reference evidence="3 4" key="1">
    <citation type="journal article" date="2020" name="IScience">
        <title>Genome Sequencing of the Endangered Kingdonia uniflora (Circaeasteraceae, Ranunculales) Reveals Potential Mechanisms of Evolutionary Specialization.</title>
        <authorList>
            <person name="Sun Y."/>
            <person name="Deng T."/>
            <person name="Zhang A."/>
            <person name="Moore M.J."/>
            <person name="Landis J.B."/>
            <person name="Lin N."/>
            <person name="Zhang H."/>
            <person name="Zhang X."/>
            <person name="Huang J."/>
            <person name="Zhang X."/>
            <person name="Sun H."/>
            <person name="Wang H."/>
        </authorList>
    </citation>
    <scope>NUCLEOTIDE SEQUENCE [LARGE SCALE GENOMIC DNA]</scope>
    <source>
        <strain evidence="3">TB1705</strain>
        <tissue evidence="3">Leaf</tissue>
    </source>
</reference>
<keyword evidence="1" id="KW-0175">Coiled coil</keyword>
<dbReference type="Proteomes" id="UP000541444">
    <property type="component" value="Unassembled WGS sequence"/>
</dbReference>